<proteinExistence type="predicted"/>
<name>A0A2N2E2A5_9BACT</name>
<dbReference type="InterPro" id="IPR000825">
    <property type="entry name" value="SUF_FeS_clus_asmbl_SufBD_core"/>
</dbReference>
<dbReference type="SUPFAM" id="SSF101960">
    <property type="entry name" value="Stabilizer of iron transporter SufD"/>
    <property type="match status" value="1"/>
</dbReference>
<accession>A0A2N2E2A5</accession>
<dbReference type="InterPro" id="IPR037284">
    <property type="entry name" value="SUF_FeS_clus_asmbl_SufBD_sf"/>
</dbReference>
<dbReference type="PANTHER" id="PTHR43575">
    <property type="entry name" value="PROTEIN ABCI7, CHLOROPLASTIC"/>
    <property type="match status" value="1"/>
</dbReference>
<dbReference type="EMBL" id="PHAH01000010">
    <property type="protein sequence ID" value="PKM88816.1"/>
    <property type="molecule type" value="Genomic_DNA"/>
</dbReference>
<evidence type="ECO:0000313" key="3">
    <source>
        <dbReference type="Proteomes" id="UP000233325"/>
    </source>
</evidence>
<dbReference type="GO" id="GO:0016226">
    <property type="term" value="P:iron-sulfur cluster assembly"/>
    <property type="evidence" value="ECO:0007669"/>
    <property type="project" value="InterPro"/>
</dbReference>
<dbReference type="Pfam" id="PF01458">
    <property type="entry name" value="SUFBD_core"/>
    <property type="match status" value="1"/>
</dbReference>
<sequence>MDNILNLQPEEKKIVIPAESEVLLIDRPAPGMIPEVRAISMGPGAKVQYVLVADEFSDGGRDVDIADGHMRRDFEVGDGANVEVYYVFLGGGHSEWHLNHEIGAGAKLQSRSLFVGKGDDALEVNADYNFIGRKSFGRVQVDAILNNQARLRYDANMNVTREAQLSDTRVDMRLRLNDKEARGRITPALNISANDVKAGHSASTYQLSVEDLFYLRSRGLEPEAVRKLLAISLSRNFIRNLSDAQTASEILALIESRI</sequence>
<dbReference type="AlphaFoldDB" id="A0A2N2E2A5"/>
<organism evidence="2 3">
    <name type="scientific">Candidatus Falkowbacteria bacterium HGW-Falkowbacteria-2</name>
    <dbReference type="NCBI Taxonomy" id="2013769"/>
    <lineage>
        <taxon>Bacteria</taxon>
        <taxon>Candidatus Falkowiibacteriota</taxon>
    </lineage>
</organism>
<protein>
    <recommendedName>
        <fullName evidence="1">SUF system FeS cluster assembly SufBD core domain-containing protein</fullName>
    </recommendedName>
</protein>
<feature type="domain" description="SUF system FeS cluster assembly SufBD core" evidence="1">
    <location>
        <begin position="32"/>
        <end position="229"/>
    </location>
</feature>
<evidence type="ECO:0000313" key="2">
    <source>
        <dbReference type="EMBL" id="PKM88816.1"/>
    </source>
</evidence>
<gene>
    <name evidence="2" type="ORF">CVU83_01110</name>
</gene>
<dbReference type="InterPro" id="IPR055346">
    <property type="entry name" value="Fe-S_cluster_assembly_SufBD"/>
</dbReference>
<evidence type="ECO:0000259" key="1">
    <source>
        <dbReference type="Pfam" id="PF01458"/>
    </source>
</evidence>
<comment type="caution">
    <text evidence="2">The sequence shown here is derived from an EMBL/GenBank/DDBJ whole genome shotgun (WGS) entry which is preliminary data.</text>
</comment>
<dbReference type="Proteomes" id="UP000233325">
    <property type="component" value="Unassembled WGS sequence"/>
</dbReference>
<reference evidence="2 3" key="1">
    <citation type="journal article" date="2017" name="ISME J.">
        <title>Potential for microbial H2 and metal transformations associated with novel bacteria and archaea in deep terrestrial subsurface sediments.</title>
        <authorList>
            <person name="Hernsdorf A.W."/>
            <person name="Amano Y."/>
            <person name="Miyakawa K."/>
            <person name="Ise K."/>
            <person name="Suzuki Y."/>
            <person name="Anantharaman K."/>
            <person name="Probst A."/>
            <person name="Burstein D."/>
            <person name="Thomas B.C."/>
            <person name="Banfield J.F."/>
        </authorList>
    </citation>
    <scope>NUCLEOTIDE SEQUENCE [LARGE SCALE GENOMIC DNA]</scope>
    <source>
        <strain evidence="2">HGW-Falkowbacteria-2</strain>
    </source>
</reference>
<dbReference type="PANTHER" id="PTHR43575:SF1">
    <property type="entry name" value="PROTEIN ABCI7, CHLOROPLASTIC"/>
    <property type="match status" value="1"/>
</dbReference>